<proteinExistence type="predicted"/>
<dbReference type="RefSeq" id="WP_200393109.1">
    <property type="nucleotide sequence ID" value="NZ_JAENIO010000079.1"/>
</dbReference>
<accession>A0A934RRP3</accession>
<dbReference type="EMBL" id="JAENIO010000079">
    <property type="protein sequence ID" value="MBK1835673.1"/>
    <property type="molecule type" value="Genomic_DNA"/>
</dbReference>
<reference evidence="1" key="1">
    <citation type="submission" date="2021-01" db="EMBL/GenBank/DDBJ databases">
        <title>Modified the classification status of verrucomicrobia.</title>
        <authorList>
            <person name="Feng X."/>
        </authorList>
    </citation>
    <scope>NUCLEOTIDE SEQUENCE</scope>
    <source>
        <strain evidence="1">KCTC 12986</strain>
    </source>
</reference>
<dbReference type="Proteomes" id="UP000604083">
    <property type="component" value="Unassembled WGS sequence"/>
</dbReference>
<gene>
    <name evidence="1" type="ORF">JIN78_16535</name>
</gene>
<name>A0A934RRP3_9BACT</name>
<comment type="caution">
    <text evidence="1">The sequence shown here is derived from an EMBL/GenBank/DDBJ whole genome shotgun (WGS) entry which is preliminary data.</text>
</comment>
<evidence type="ECO:0000313" key="1">
    <source>
        <dbReference type="EMBL" id="MBK1835673.1"/>
    </source>
</evidence>
<protein>
    <submittedName>
        <fullName evidence="1">Uncharacterized protein</fullName>
    </submittedName>
</protein>
<dbReference type="AlphaFoldDB" id="A0A934RRP3"/>
<evidence type="ECO:0000313" key="2">
    <source>
        <dbReference type="Proteomes" id="UP000604083"/>
    </source>
</evidence>
<organism evidence="1 2">
    <name type="scientific">Roseibacillus ishigakijimensis</name>
    <dbReference type="NCBI Taxonomy" id="454146"/>
    <lineage>
        <taxon>Bacteria</taxon>
        <taxon>Pseudomonadati</taxon>
        <taxon>Verrucomicrobiota</taxon>
        <taxon>Verrucomicrobiia</taxon>
        <taxon>Verrucomicrobiales</taxon>
        <taxon>Verrucomicrobiaceae</taxon>
        <taxon>Roseibacillus</taxon>
    </lineage>
</organism>
<keyword evidence="2" id="KW-1185">Reference proteome</keyword>
<sequence length="327" mass="36824">MNSSTNPSLDLSLLEKARHTNGKTIARCPACAAKGCDRKGEHLVIQPNGKFGCAKYSGDHEHRREIFRLVGIKSDTGDNFTTEQREEWKWQRRREEAAQRRRDELATEARNKAAAIREKYAWSPADAFYSSPQKIEMELDQDPRHFLRTLYRPHELIWTGETWQSGEEHGQGRFRTVADWQKTELSELGPMVSPATWQAGALSRAAGNVQSSPFTVLDFDELDGKTPETKAERDALVHHALAVTRWLVEVCEAKLAAIVHSGNKSLHVWIKTPDPAALDGLRDMAQAWGIDAGLIAAPEHPARLPGQYHLKSGNRSRTLWLAEPMHL</sequence>